<dbReference type="FunFam" id="3.10.20.370:FF:000001">
    <property type="entry name" value="Retrovirus-related Pol polyprotein from transposon 17.6-like protein"/>
    <property type="match status" value="1"/>
</dbReference>
<dbReference type="GO" id="GO:0003964">
    <property type="term" value="F:RNA-directed DNA polymerase activity"/>
    <property type="evidence" value="ECO:0007669"/>
    <property type="project" value="UniProtKB-KW"/>
</dbReference>
<keyword evidence="5" id="KW-0378">Hydrolase</keyword>
<gene>
    <name evidence="9" type="ORF">PARMNEM_LOCUS13907</name>
</gene>
<dbReference type="Pfam" id="PF12259">
    <property type="entry name" value="Baculo_F"/>
    <property type="match status" value="1"/>
</dbReference>
<proteinExistence type="predicted"/>
<keyword evidence="7" id="KW-0812">Transmembrane</keyword>
<keyword evidence="10" id="KW-1185">Reference proteome</keyword>
<organism evidence="9 10">
    <name type="scientific">Parnassius mnemosyne</name>
    <name type="common">clouded apollo</name>
    <dbReference type="NCBI Taxonomy" id="213953"/>
    <lineage>
        <taxon>Eukaryota</taxon>
        <taxon>Metazoa</taxon>
        <taxon>Ecdysozoa</taxon>
        <taxon>Arthropoda</taxon>
        <taxon>Hexapoda</taxon>
        <taxon>Insecta</taxon>
        <taxon>Pterygota</taxon>
        <taxon>Neoptera</taxon>
        <taxon>Endopterygota</taxon>
        <taxon>Lepidoptera</taxon>
        <taxon>Glossata</taxon>
        <taxon>Ditrysia</taxon>
        <taxon>Papilionoidea</taxon>
        <taxon>Papilionidae</taxon>
        <taxon>Parnassiinae</taxon>
        <taxon>Parnassini</taxon>
        <taxon>Parnassius</taxon>
        <taxon>Driopa</taxon>
    </lineage>
</organism>
<evidence type="ECO:0000256" key="6">
    <source>
        <dbReference type="ARBA" id="ARBA00022918"/>
    </source>
</evidence>
<evidence type="ECO:0000313" key="9">
    <source>
        <dbReference type="EMBL" id="CAK1594239.1"/>
    </source>
</evidence>
<feature type="domain" description="Reverse transcriptase RNase H-like" evidence="8">
    <location>
        <begin position="83"/>
        <end position="186"/>
    </location>
</feature>
<evidence type="ECO:0000256" key="3">
    <source>
        <dbReference type="ARBA" id="ARBA00022722"/>
    </source>
</evidence>
<dbReference type="CDD" id="cd09274">
    <property type="entry name" value="RNase_HI_RT_Ty3"/>
    <property type="match status" value="1"/>
</dbReference>
<sequence>MIQESFSPWSAPVHLVPKKRDASGEMKYRMVIDYRRLNDITVDDKYPLPNITDIFDKLDQKYIDAFQKCKELLTNAPLLQYPDPDKPYVLTTDASTVALGAVSSQGTIGSDKPIAYASRTLSDTETRYSTIERELLAIIWAVKHFRPYLYGRKFTIYTDHRPLVWLYSLKEPNSKLTRWRLRLQEYDFDIVYKNGKQNSNADALSRIKLNAIDSDDSQSLECQLKILNVLHRWCIIILTMVQKGWALQLRKLEKNPGILPVKLGRASLQIDNWLIIKTLNLEGIGSDLDFSILKYDEFVALIDVNKPYIHEFLAIRTHVGYLRDATIEKFRQLVPSKRFKRGIIDPLGSMIKIVTGNLDHDDAVRYDSLISKLNDNQIMSDKRITLVSKILDSFINSTETLHNNTLILDERLKRIERIVKFLITKEENSIYSTYVLGMFDMFLSYFRTINVILGEIETALAFSKVSVLHQAIFNSTELLNLLQSIAITENLLYPVNENNLVKLENCIKVKAFIKGNQITFILEVPLVGNKTYSYFKMYSLPIAIANKTIIVIPKYPYLLVKEKEYLPVPRACKQIALDNQFLCNTDDVLLHTEQRCVEQLMEFQSNLDACEQHTVDIEDPKIQRISHESWILYVRNHRILTRKCDNDVTHELLCGTYIITVDDFCEAEIGNIHFKYHQSSSDDLNYRISPMTNLPELKISKPPIGSEVSLKGINLDETKQLLQLVKLSKINLSENANAINVKSVSLGTWRSGLAIKKKKTIILYVILPIIFCIFIIIRHKLCVIKRNHRIPENADNFALEEGRVMDSTPHRVIQVRA</sequence>
<evidence type="ECO:0000256" key="2">
    <source>
        <dbReference type="ARBA" id="ARBA00022695"/>
    </source>
</evidence>
<keyword evidence="1" id="KW-0808">Transferase</keyword>
<keyword evidence="2" id="KW-0548">Nucleotidyltransferase</keyword>
<dbReference type="InterPro" id="IPR022048">
    <property type="entry name" value="Envelope_fusion-like"/>
</dbReference>
<feature type="transmembrane region" description="Helical" evidence="7">
    <location>
        <begin position="761"/>
        <end position="777"/>
    </location>
</feature>
<dbReference type="InterPro" id="IPR041373">
    <property type="entry name" value="RT_RNaseH"/>
</dbReference>
<evidence type="ECO:0000259" key="8">
    <source>
        <dbReference type="Pfam" id="PF17917"/>
    </source>
</evidence>
<keyword evidence="4" id="KW-0255">Endonuclease</keyword>
<dbReference type="PANTHER" id="PTHR37984">
    <property type="entry name" value="PROTEIN CBG26694"/>
    <property type="match status" value="1"/>
</dbReference>
<evidence type="ECO:0000256" key="1">
    <source>
        <dbReference type="ARBA" id="ARBA00022679"/>
    </source>
</evidence>
<protein>
    <recommendedName>
        <fullName evidence="8">Reverse transcriptase RNase H-like domain-containing protein</fullName>
    </recommendedName>
</protein>
<dbReference type="Proteomes" id="UP001314205">
    <property type="component" value="Unassembled WGS sequence"/>
</dbReference>
<dbReference type="AlphaFoldDB" id="A0AAV1LGN9"/>
<keyword evidence="7" id="KW-1133">Transmembrane helix</keyword>
<dbReference type="InterPro" id="IPR043502">
    <property type="entry name" value="DNA/RNA_pol_sf"/>
</dbReference>
<evidence type="ECO:0000256" key="7">
    <source>
        <dbReference type="SAM" id="Phobius"/>
    </source>
</evidence>
<dbReference type="Gene3D" id="3.10.20.370">
    <property type="match status" value="1"/>
</dbReference>
<dbReference type="EMBL" id="CAVLGL010000090">
    <property type="protein sequence ID" value="CAK1594239.1"/>
    <property type="molecule type" value="Genomic_DNA"/>
</dbReference>
<evidence type="ECO:0000256" key="5">
    <source>
        <dbReference type="ARBA" id="ARBA00022801"/>
    </source>
</evidence>
<comment type="caution">
    <text evidence="9">The sequence shown here is derived from an EMBL/GenBank/DDBJ whole genome shotgun (WGS) entry which is preliminary data.</text>
</comment>
<accession>A0AAV1LGN9</accession>
<dbReference type="SUPFAM" id="SSF56672">
    <property type="entry name" value="DNA/RNA polymerases"/>
    <property type="match status" value="1"/>
</dbReference>
<dbReference type="PANTHER" id="PTHR37984:SF5">
    <property type="entry name" value="PROTEIN NYNRIN-LIKE"/>
    <property type="match status" value="1"/>
</dbReference>
<dbReference type="GO" id="GO:0016787">
    <property type="term" value="F:hydrolase activity"/>
    <property type="evidence" value="ECO:0007669"/>
    <property type="project" value="UniProtKB-KW"/>
</dbReference>
<evidence type="ECO:0000313" key="10">
    <source>
        <dbReference type="Proteomes" id="UP001314205"/>
    </source>
</evidence>
<keyword evidence="3" id="KW-0540">Nuclease</keyword>
<name>A0AAV1LGN9_9NEOP</name>
<dbReference type="GO" id="GO:0004519">
    <property type="term" value="F:endonuclease activity"/>
    <property type="evidence" value="ECO:0007669"/>
    <property type="project" value="UniProtKB-KW"/>
</dbReference>
<keyword evidence="6" id="KW-0695">RNA-directed DNA polymerase</keyword>
<dbReference type="Pfam" id="PF17917">
    <property type="entry name" value="RT_RNaseH"/>
    <property type="match status" value="1"/>
</dbReference>
<keyword evidence="7" id="KW-0472">Membrane</keyword>
<reference evidence="9 10" key="1">
    <citation type="submission" date="2023-11" db="EMBL/GenBank/DDBJ databases">
        <authorList>
            <person name="Hedman E."/>
            <person name="Englund M."/>
            <person name="Stromberg M."/>
            <person name="Nyberg Akerstrom W."/>
            <person name="Nylinder S."/>
            <person name="Jareborg N."/>
            <person name="Kallberg Y."/>
            <person name="Kronander E."/>
        </authorList>
    </citation>
    <scope>NUCLEOTIDE SEQUENCE [LARGE SCALE GENOMIC DNA]</scope>
</reference>
<dbReference type="Gene3D" id="3.10.10.10">
    <property type="entry name" value="HIV Type 1 Reverse Transcriptase, subunit A, domain 1"/>
    <property type="match status" value="1"/>
</dbReference>
<dbReference type="InterPro" id="IPR050951">
    <property type="entry name" value="Retrovirus_Pol_polyprotein"/>
</dbReference>
<evidence type="ECO:0000256" key="4">
    <source>
        <dbReference type="ARBA" id="ARBA00022759"/>
    </source>
</evidence>